<accession>A0AAV0GWQ8</accession>
<dbReference type="Proteomes" id="UP001154282">
    <property type="component" value="Unassembled WGS sequence"/>
</dbReference>
<name>A0AAV0GWQ8_9ROSI</name>
<reference evidence="1" key="1">
    <citation type="submission" date="2022-08" db="EMBL/GenBank/DDBJ databases">
        <authorList>
            <person name="Gutierrez-Valencia J."/>
        </authorList>
    </citation>
    <scope>NUCLEOTIDE SEQUENCE</scope>
</reference>
<organism evidence="1 2">
    <name type="scientific">Linum tenue</name>
    <dbReference type="NCBI Taxonomy" id="586396"/>
    <lineage>
        <taxon>Eukaryota</taxon>
        <taxon>Viridiplantae</taxon>
        <taxon>Streptophyta</taxon>
        <taxon>Embryophyta</taxon>
        <taxon>Tracheophyta</taxon>
        <taxon>Spermatophyta</taxon>
        <taxon>Magnoliopsida</taxon>
        <taxon>eudicotyledons</taxon>
        <taxon>Gunneridae</taxon>
        <taxon>Pentapetalae</taxon>
        <taxon>rosids</taxon>
        <taxon>fabids</taxon>
        <taxon>Malpighiales</taxon>
        <taxon>Linaceae</taxon>
        <taxon>Linum</taxon>
    </lineage>
</organism>
<protein>
    <submittedName>
        <fullName evidence="1">Uncharacterized protein</fullName>
    </submittedName>
</protein>
<comment type="caution">
    <text evidence="1">The sequence shown here is derived from an EMBL/GenBank/DDBJ whole genome shotgun (WGS) entry which is preliminary data.</text>
</comment>
<evidence type="ECO:0000313" key="2">
    <source>
        <dbReference type="Proteomes" id="UP001154282"/>
    </source>
</evidence>
<evidence type="ECO:0000313" key="1">
    <source>
        <dbReference type="EMBL" id="CAI0376824.1"/>
    </source>
</evidence>
<sequence length="14" mass="1498">MEPRGESAPLDPAQ</sequence>
<dbReference type="EMBL" id="CAMGYJ010000002">
    <property type="protein sequence ID" value="CAI0376824.1"/>
    <property type="molecule type" value="Genomic_DNA"/>
</dbReference>
<gene>
    <name evidence="1" type="ORF">LITE_LOCUS1190</name>
</gene>
<proteinExistence type="predicted"/>
<keyword evidence="2" id="KW-1185">Reference proteome</keyword>